<dbReference type="Proteomes" id="UP000220702">
    <property type="component" value="Unassembled WGS sequence"/>
</dbReference>
<comment type="caution">
    <text evidence="1">The sequence shown here is derived from an EMBL/GenBank/DDBJ whole genome shotgun (WGS) entry which is preliminary data.</text>
</comment>
<dbReference type="EMBL" id="NVNL01000101">
    <property type="protein sequence ID" value="PEA86025.1"/>
    <property type="molecule type" value="Genomic_DNA"/>
</dbReference>
<organism evidence="1 2">
    <name type="scientific">Bacillus thuringiensis</name>
    <dbReference type="NCBI Taxonomy" id="1428"/>
    <lineage>
        <taxon>Bacteria</taxon>
        <taxon>Bacillati</taxon>
        <taxon>Bacillota</taxon>
        <taxon>Bacilli</taxon>
        <taxon>Bacillales</taxon>
        <taxon>Bacillaceae</taxon>
        <taxon>Bacillus</taxon>
        <taxon>Bacillus cereus group</taxon>
    </lineage>
</organism>
<sequence length="431" mass="50558">MTYFYTYLGCTPIIVKHSTESNTTAKDLKDKFNKYQENLQSETTFHYSEASPVLIIRGCIDYFDQLYNVFLGMGNGSGIPDMKADYFANNLYRLHNAMRFLSGLWKNDYQTLDEFNILLDIRTIIVHSGEQISQVKSLKLEGYKNSQLSRIASSKENNKITRLKYFNNEGLAKMDYCLEIASDKHDKSKKNNLSTVDHHIQNKSYRDQRIYLKAEQIRNVVLTQIEYFINSAGNVKPVKSDPKLPPIKNLIINKENNEINFDKIADLVSKNLRGGYFIENGIENWNGFGLKRLMEYTKMRSDSDISPKARNLIYKRIVNVMSKYWDDYQNTNIPDEELPDLDIMEIFSDYTPNFDKKIYLEDEKLFTDIAPYFNTKDRDDPTDIWYLAMFIDEISRALNMKFNLEQSVDGFLCDYIIQSIEKKFSNPLYRW</sequence>
<proteinExistence type="predicted"/>
<dbReference type="RefSeq" id="WP_098902805.1">
    <property type="nucleotide sequence ID" value="NZ_NVNL01000101.1"/>
</dbReference>
<gene>
    <name evidence="1" type="ORF">CON71_32260</name>
</gene>
<evidence type="ECO:0000313" key="2">
    <source>
        <dbReference type="Proteomes" id="UP000220702"/>
    </source>
</evidence>
<reference evidence="1 2" key="1">
    <citation type="submission" date="2017-09" db="EMBL/GenBank/DDBJ databases">
        <title>Large-scale bioinformatics analysis of Bacillus genomes uncovers conserved roles of natural products in bacterial physiology.</title>
        <authorList>
            <consortium name="Agbiome Team Llc"/>
            <person name="Bleich R.M."/>
            <person name="Grubbs K.J."/>
            <person name="Santa Maria K.C."/>
            <person name="Allen S.E."/>
            <person name="Farag S."/>
            <person name="Shank E.A."/>
            <person name="Bowers A."/>
        </authorList>
    </citation>
    <scope>NUCLEOTIDE SEQUENCE [LARGE SCALE GENOMIC DNA]</scope>
    <source>
        <strain evidence="1 2">AFS089089</strain>
    </source>
</reference>
<dbReference type="AlphaFoldDB" id="A0A9X6TH74"/>
<evidence type="ECO:0000313" key="1">
    <source>
        <dbReference type="EMBL" id="PEA86025.1"/>
    </source>
</evidence>
<accession>A0A9X6TH74</accession>
<protein>
    <submittedName>
        <fullName evidence="1">Uncharacterized protein</fullName>
    </submittedName>
</protein>
<name>A0A9X6TH74_BACTU</name>